<dbReference type="EMBL" id="JAKKSL010000007">
    <property type="protein sequence ID" value="MCI2286154.1"/>
    <property type="molecule type" value="Genomic_DNA"/>
</dbReference>
<dbReference type="Proteomes" id="UP001139646">
    <property type="component" value="Unassembled WGS sequence"/>
</dbReference>
<keyword evidence="5" id="KW-1185">Reference proteome</keyword>
<dbReference type="Pfam" id="PF16197">
    <property type="entry name" value="KAsynt_C_assoc"/>
    <property type="match status" value="1"/>
</dbReference>
<dbReference type="InterPro" id="IPR016035">
    <property type="entry name" value="Acyl_Trfase/lysoPLipase"/>
</dbReference>
<evidence type="ECO:0000259" key="3">
    <source>
        <dbReference type="PROSITE" id="PS52004"/>
    </source>
</evidence>
<feature type="domain" description="Ketosynthase family 3 (KS3)" evidence="3">
    <location>
        <begin position="1"/>
        <end position="283"/>
    </location>
</feature>
<dbReference type="Pfam" id="PF00109">
    <property type="entry name" value="ketoacyl-synt"/>
    <property type="match status" value="1"/>
</dbReference>
<comment type="similarity">
    <text evidence="2">Belongs to the thiolase-like superfamily. Beta-ketoacyl-ACP synthases family.</text>
</comment>
<dbReference type="InterPro" id="IPR001227">
    <property type="entry name" value="Ac_transferase_dom_sf"/>
</dbReference>
<dbReference type="PANTHER" id="PTHR43775:SF51">
    <property type="entry name" value="INACTIVE PHENOLPHTHIOCEROL SYNTHESIS POLYKETIDE SYNTHASE TYPE I PKS1-RELATED"/>
    <property type="match status" value="1"/>
</dbReference>
<dbReference type="InterPro" id="IPR014030">
    <property type="entry name" value="Ketoacyl_synth_N"/>
</dbReference>
<dbReference type="SUPFAM" id="SSF53901">
    <property type="entry name" value="Thiolase-like"/>
    <property type="match status" value="2"/>
</dbReference>
<name>A0ABS9X7H2_9GAMM</name>
<dbReference type="InterPro" id="IPR020841">
    <property type="entry name" value="PKS_Beta-ketoAc_synthase_dom"/>
</dbReference>
<dbReference type="InterPro" id="IPR016039">
    <property type="entry name" value="Thiolase-like"/>
</dbReference>
<proteinExistence type="inferred from homology"/>
<evidence type="ECO:0000313" key="5">
    <source>
        <dbReference type="Proteomes" id="UP001139646"/>
    </source>
</evidence>
<reference evidence="4" key="1">
    <citation type="submission" date="2022-01" db="EMBL/GenBank/DDBJ databases">
        <title>Colwellia maritima, isolated from seawater.</title>
        <authorList>
            <person name="Kristyanto S."/>
            <person name="Jung J."/>
            <person name="Jeon C.O."/>
        </authorList>
    </citation>
    <scope>NUCLEOTIDE SEQUENCE</scope>
    <source>
        <strain evidence="4">MSW7</strain>
    </source>
</reference>
<sequence>MNNTDYISSQISYQMNLKGPSYTIRTACSSSLAAVHLACQALWNYECDMALFGGVTIRVPKETSYQYVDSGILSKDGHCKAFSAQATGTVFSNGAGLIAIKRLNDAVNDGDQILAVIKGTACNNDGGIKGSFTAPSVEGQVAVIEEALAHAEVSPDDIDYIEAHGTGTDLGDMIELTALEKVFTRRKRNRQPLLIGSVKSNIGHLDAASGIAGLIKTVLALKNCQLPANLHAESPREEFGQHDYPLRLNRSLTPWPHQFDGVRCAGVSSFGVGGTNVHIVLQQAPESMPLRMPDSGYSPADDDFYTFRLSARNWRDLDGVVGQLENFLLEKKQDFERQDTPLQYQGTVGSDTAPLVLTDLSGTLEQGRRDFSHRLGIVCDSYDALIRGLQKSRNLIAQASAGRHSSQTEGHKDTLPSDDCLLFLDQVPDQPRLLLLFPGYHQDSIACVRSFYVSDLQFREEIDHCFKVAHSVYDGFPESSSILNMVDISVGGDGNQKPDGDLSAAERLCTFIAEYVFARILNRQNIHPCGSFGSGIGILAAACISEVIDVTDACRLLAVWEKKDLLFTILQNMPFRATLYPGFERDRILANG</sequence>
<dbReference type="InterPro" id="IPR050091">
    <property type="entry name" value="PKS_NRPS_Biosynth_Enz"/>
</dbReference>
<dbReference type="InterPro" id="IPR014031">
    <property type="entry name" value="Ketoacyl_synth_C"/>
</dbReference>
<dbReference type="SMART" id="SM00825">
    <property type="entry name" value="PKS_KS"/>
    <property type="match status" value="1"/>
</dbReference>
<dbReference type="Pfam" id="PF02801">
    <property type="entry name" value="Ketoacyl-synt_C"/>
    <property type="match status" value="1"/>
</dbReference>
<dbReference type="RefSeq" id="WP_242289416.1">
    <property type="nucleotide sequence ID" value="NZ_JAKKSL010000007.1"/>
</dbReference>
<dbReference type="PROSITE" id="PS52004">
    <property type="entry name" value="KS3_2"/>
    <property type="match status" value="1"/>
</dbReference>
<dbReference type="PANTHER" id="PTHR43775">
    <property type="entry name" value="FATTY ACID SYNTHASE"/>
    <property type="match status" value="1"/>
</dbReference>
<comment type="caution">
    <text evidence="4">The sequence shown here is derived from an EMBL/GenBank/DDBJ whole genome shotgun (WGS) entry which is preliminary data.</text>
</comment>
<organism evidence="4 5">
    <name type="scientific">Colwellia maritima</name>
    <dbReference type="NCBI Taxonomy" id="2912588"/>
    <lineage>
        <taxon>Bacteria</taxon>
        <taxon>Pseudomonadati</taxon>
        <taxon>Pseudomonadota</taxon>
        <taxon>Gammaproteobacteria</taxon>
        <taxon>Alteromonadales</taxon>
        <taxon>Colwelliaceae</taxon>
        <taxon>Colwellia</taxon>
    </lineage>
</organism>
<dbReference type="Gene3D" id="3.40.47.10">
    <property type="match status" value="1"/>
</dbReference>
<dbReference type="Gene3D" id="1.10.1240.100">
    <property type="match status" value="1"/>
</dbReference>
<gene>
    <name evidence="4" type="ORF">L3081_25400</name>
</gene>
<protein>
    <submittedName>
        <fullName evidence="4">Polyketide synthase</fullName>
    </submittedName>
</protein>
<dbReference type="CDD" id="cd00833">
    <property type="entry name" value="PKS"/>
    <property type="match status" value="1"/>
</dbReference>
<evidence type="ECO:0000256" key="2">
    <source>
        <dbReference type="RuleBase" id="RU003694"/>
    </source>
</evidence>
<evidence type="ECO:0000256" key="1">
    <source>
        <dbReference type="ARBA" id="ARBA00022679"/>
    </source>
</evidence>
<keyword evidence="1 2" id="KW-0808">Transferase</keyword>
<dbReference type="SUPFAM" id="SSF52151">
    <property type="entry name" value="FabD/lysophospholipase-like"/>
    <property type="match status" value="1"/>
</dbReference>
<evidence type="ECO:0000313" key="4">
    <source>
        <dbReference type="EMBL" id="MCI2286154.1"/>
    </source>
</evidence>
<dbReference type="InterPro" id="IPR032821">
    <property type="entry name" value="PKS_assoc"/>
</dbReference>
<accession>A0ABS9X7H2</accession>
<dbReference type="Gene3D" id="3.40.366.10">
    <property type="entry name" value="Malonyl-Coenzyme A Acyl Carrier Protein, domain 2"/>
    <property type="match status" value="1"/>
</dbReference>